<feature type="region of interest" description="Disordered" evidence="2">
    <location>
        <begin position="462"/>
        <end position="482"/>
    </location>
</feature>
<dbReference type="PANTHER" id="PTHR34778">
    <property type="entry name" value="OS02G0580700 PROTEIN"/>
    <property type="match status" value="1"/>
</dbReference>
<dbReference type="EMBL" id="BAABME010000425">
    <property type="protein sequence ID" value="GAA0142675.1"/>
    <property type="molecule type" value="Genomic_DNA"/>
</dbReference>
<evidence type="ECO:0000313" key="4">
    <source>
        <dbReference type="Proteomes" id="UP001454036"/>
    </source>
</evidence>
<proteinExistence type="predicted"/>
<dbReference type="Proteomes" id="UP001454036">
    <property type="component" value="Unassembled WGS sequence"/>
</dbReference>
<gene>
    <name evidence="3" type="ORF">LIER_03519</name>
</gene>
<name>A0AAV3NTG5_LITER</name>
<feature type="compositionally biased region" description="Polar residues" evidence="2">
    <location>
        <begin position="405"/>
        <end position="418"/>
    </location>
</feature>
<keyword evidence="4" id="KW-1185">Reference proteome</keyword>
<feature type="compositionally biased region" description="Polar residues" evidence="2">
    <location>
        <begin position="464"/>
        <end position="480"/>
    </location>
</feature>
<feature type="coiled-coil region" evidence="1">
    <location>
        <begin position="29"/>
        <end position="120"/>
    </location>
</feature>
<dbReference type="PANTHER" id="PTHR34778:SF2">
    <property type="entry name" value="OS02G0580700 PROTEIN"/>
    <property type="match status" value="1"/>
</dbReference>
<feature type="compositionally biased region" description="Basic and acidic residues" evidence="2">
    <location>
        <begin position="378"/>
        <end position="393"/>
    </location>
</feature>
<sequence length="539" mass="60833">MDSDERVMALKKAYADIILNTAKDAAARVMMSERKAQRFEHELKVAKEEGLRMLLRIKQMLDAKVSEAKLTALSQKKKIDELEAQLHEAEDIVRDVREELREVQSELDIAKSDKAQCIKQNYIPIHEELELNRLYTSQLAEFRTPELYSGFLYSHTTGHASNDQRDASHDCFRTSIYSRYSDGGSPDLPSIISRRKVPFFYRNGCNQRIRACEMQRLDHEFTLSACINKTKDEISVKEVEGGKVTCNLQRQHNENKETSKKKVIMNNLNPDSSRISKRKRTSASHLKKENLSSRNIFGESTKSDKELPCLTPNSLNDDAHIDGGRSETCPRFLSRKGELSMHLECSGNAESGGELINRSTDQIKENRHAGLTREMAQKNMDRRESSDIMDTEKGIPSSVELEPNASKSGNGLPKQTINDGPFKYTFQTKRKRDSLVNENDSPENNLPEKYVPVNRFYGSCDAENFTSQENGSSKANTSDTLIDPERNTLSRDVVELANLPKSSSVIESPQDSLGLLQVAHQLMSMSEKVVSTVSPAFAE</sequence>
<organism evidence="3 4">
    <name type="scientific">Lithospermum erythrorhizon</name>
    <name type="common">Purple gromwell</name>
    <name type="synonym">Lithospermum officinale var. erythrorhizon</name>
    <dbReference type="NCBI Taxonomy" id="34254"/>
    <lineage>
        <taxon>Eukaryota</taxon>
        <taxon>Viridiplantae</taxon>
        <taxon>Streptophyta</taxon>
        <taxon>Embryophyta</taxon>
        <taxon>Tracheophyta</taxon>
        <taxon>Spermatophyta</taxon>
        <taxon>Magnoliopsida</taxon>
        <taxon>eudicotyledons</taxon>
        <taxon>Gunneridae</taxon>
        <taxon>Pentapetalae</taxon>
        <taxon>asterids</taxon>
        <taxon>lamiids</taxon>
        <taxon>Boraginales</taxon>
        <taxon>Boraginaceae</taxon>
        <taxon>Boraginoideae</taxon>
        <taxon>Lithospermeae</taxon>
        <taxon>Lithospermum</taxon>
    </lineage>
</organism>
<comment type="caution">
    <text evidence="3">The sequence shown here is derived from an EMBL/GenBank/DDBJ whole genome shotgun (WGS) entry which is preliminary data.</text>
</comment>
<evidence type="ECO:0000256" key="1">
    <source>
        <dbReference type="SAM" id="Coils"/>
    </source>
</evidence>
<dbReference type="AlphaFoldDB" id="A0AAV3NTG5"/>
<evidence type="ECO:0000256" key="2">
    <source>
        <dbReference type="SAM" id="MobiDB-lite"/>
    </source>
</evidence>
<keyword evidence="1" id="KW-0175">Coiled coil</keyword>
<evidence type="ECO:0000313" key="3">
    <source>
        <dbReference type="EMBL" id="GAA0142675.1"/>
    </source>
</evidence>
<feature type="region of interest" description="Disordered" evidence="2">
    <location>
        <begin position="378"/>
        <end position="449"/>
    </location>
</feature>
<feature type="region of interest" description="Disordered" evidence="2">
    <location>
        <begin position="268"/>
        <end position="290"/>
    </location>
</feature>
<protein>
    <submittedName>
        <fullName evidence="3">Uncharacterized protein</fullName>
    </submittedName>
</protein>
<reference evidence="3 4" key="1">
    <citation type="submission" date="2024-01" db="EMBL/GenBank/DDBJ databases">
        <title>The complete chloroplast genome sequence of Lithospermum erythrorhizon: insights into the phylogenetic relationship among Boraginaceae species and the maternal lineages of purple gromwells.</title>
        <authorList>
            <person name="Okada T."/>
            <person name="Watanabe K."/>
        </authorList>
    </citation>
    <scope>NUCLEOTIDE SEQUENCE [LARGE SCALE GENOMIC DNA]</scope>
</reference>
<accession>A0AAV3NTG5</accession>